<keyword evidence="3" id="KW-1185">Reference proteome</keyword>
<feature type="transmembrane region" description="Helical" evidence="1">
    <location>
        <begin position="20"/>
        <end position="39"/>
    </location>
</feature>
<name>A0ABN2V6U6_9ACTN</name>
<dbReference type="EMBL" id="BAAAQN010000056">
    <property type="protein sequence ID" value="GAA2053271.1"/>
    <property type="molecule type" value="Genomic_DNA"/>
</dbReference>
<keyword evidence="1" id="KW-0472">Membrane</keyword>
<evidence type="ECO:0000313" key="3">
    <source>
        <dbReference type="Proteomes" id="UP001500751"/>
    </source>
</evidence>
<dbReference type="RefSeq" id="WP_344670113.1">
    <property type="nucleotide sequence ID" value="NZ_BAAAQN010000056.1"/>
</dbReference>
<comment type="caution">
    <text evidence="2">The sequence shown here is derived from an EMBL/GenBank/DDBJ whole genome shotgun (WGS) entry which is preliminary data.</text>
</comment>
<keyword evidence="1" id="KW-0812">Transmembrane</keyword>
<dbReference type="Proteomes" id="UP001500751">
    <property type="component" value="Unassembled WGS sequence"/>
</dbReference>
<proteinExistence type="predicted"/>
<evidence type="ECO:0000256" key="1">
    <source>
        <dbReference type="SAM" id="Phobius"/>
    </source>
</evidence>
<accession>A0ABN2V6U6</accession>
<reference evidence="2 3" key="1">
    <citation type="journal article" date="2019" name="Int. J. Syst. Evol. Microbiol.">
        <title>The Global Catalogue of Microorganisms (GCM) 10K type strain sequencing project: providing services to taxonomists for standard genome sequencing and annotation.</title>
        <authorList>
            <consortium name="The Broad Institute Genomics Platform"/>
            <consortium name="The Broad Institute Genome Sequencing Center for Infectious Disease"/>
            <person name="Wu L."/>
            <person name="Ma J."/>
        </authorList>
    </citation>
    <scope>NUCLEOTIDE SEQUENCE [LARGE SCALE GENOMIC DNA]</scope>
    <source>
        <strain evidence="2 3">JCM 16014</strain>
    </source>
</reference>
<keyword evidence="1" id="KW-1133">Transmembrane helix</keyword>
<organism evidence="2 3">
    <name type="scientific">Catenulispora yoronensis</name>
    <dbReference type="NCBI Taxonomy" id="450799"/>
    <lineage>
        <taxon>Bacteria</taxon>
        <taxon>Bacillati</taxon>
        <taxon>Actinomycetota</taxon>
        <taxon>Actinomycetes</taxon>
        <taxon>Catenulisporales</taxon>
        <taxon>Catenulisporaceae</taxon>
        <taxon>Catenulispora</taxon>
    </lineage>
</organism>
<protein>
    <submittedName>
        <fullName evidence="2">Uncharacterized protein</fullName>
    </submittedName>
</protein>
<gene>
    <name evidence="2" type="ORF">GCM10009839_71290</name>
</gene>
<sequence>MKYLADLLKFAINDNGRTVRLAALAVPVAVAAFAVAAALRAR</sequence>
<evidence type="ECO:0000313" key="2">
    <source>
        <dbReference type="EMBL" id="GAA2053271.1"/>
    </source>
</evidence>